<organism evidence="2">
    <name type="scientific">Anopheles coluzzii</name>
    <name type="common">African malaria mosquito</name>
    <dbReference type="NCBI Taxonomy" id="1518534"/>
    <lineage>
        <taxon>Eukaryota</taxon>
        <taxon>Metazoa</taxon>
        <taxon>Ecdysozoa</taxon>
        <taxon>Arthropoda</taxon>
        <taxon>Hexapoda</taxon>
        <taxon>Insecta</taxon>
        <taxon>Pterygota</taxon>
        <taxon>Neoptera</taxon>
        <taxon>Endopterygota</taxon>
        <taxon>Diptera</taxon>
        <taxon>Nematocera</taxon>
        <taxon>Culicoidea</taxon>
        <taxon>Culicidae</taxon>
        <taxon>Anophelinae</taxon>
        <taxon>Anopheles</taxon>
    </lineage>
</organism>
<feature type="transmembrane region" description="Helical" evidence="1">
    <location>
        <begin position="66"/>
        <end position="85"/>
    </location>
</feature>
<protein>
    <submittedName>
        <fullName evidence="2">Uncharacterized protein</fullName>
    </submittedName>
</protein>
<accession>A0A8W7PX66</accession>
<reference evidence="2" key="1">
    <citation type="submission" date="2022-08" db="UniProtKB">
        <authorList>
            <consortium name="EnsemblMetazoa"/>
        </authorList>
    </citation>
    <scope>IDENTIFICATION</scope>
</reference>
<name>A0A8W7PX66_ANOCL</name>
<keyword evidence="1" id="KW-0812">Transmembrane</keyword>
<evidence type="ECO:0000256" key="1">
    <source>
        <dbReference type="SAM" id="Phobius"/>
    </source>
</evidence>
<dbReference type="Proteomes" id="UP000075882">
    <property type="component" value="Unassembled WGS sequence"/>
</dbReference>
<dbReference type="EnsemblMetazoa" id="ACOM039473-RA">
    <property type="protein sequence ID" value="ACOM039473-PA.1"/>
    <property type="gene ID" value="ACOM039473"/>
</dbReference>
<sequence>MPNVAVQTISHTTNAILPPLGFCPGLTADVPWACSFDRAPAMLDMLAAALLLFEADWRGRGVIEMLGAWAVLVAFILDAFCAVAVPTRPCFGLMRGIFAGGSQSIGGFRFSSGRNFFAQATAWRASFDFPLSSNGQFGQWW</sequence>
<evidence type="ECO:0000313" key="2">
    <source>
        <dbReference type="EnsemblMetazoa" id="ACOM039473-PA.1"/>
    </source>
</evidence>
<proteinExistence type="predicted"/>
<dbReference type="AlphaFoldDB" id="A0A8W7PX66"/>
<keyword evidence="1" id="KW-1133">Transmembrane helix</keyword>
<keyword evidence="1" id="KW-0472">Membrane</keyword>